<organism evidence="4 5">
    <name type="scientific">Umezawaea tangerina</name>
    <dbReference type="NCBI Taxonomy" id="84725"/>
    <lineage>
        <taxon>Bacteria</taxon>
        <taxon>Bacillati</taxon>
        <taxon>Actinomycetota</taxon>
        <taxon>Actinomycetes</taxon>
        <taxon>Pseudonocardiales</taxon>
        <taxon>Pseudonocardiaceae</taxon>
        <taxon>Umezawaea</taxon>
    </lineage>
</organism>
<feature type="compositionally biased region" description="Gly residues" evidence="2">
    <location>
        <begin position="544"/>
        <end position="557"/>
    </location>
</feature>
<protein>
    <submittedName>
        <fullName evidence="4">PPE family protein</fullName>
    </submittedName>
</protein>
<dbReference type="Pfam" id="PF00823">
    <property type="entry name" value="PPE"/>
    <property type="match status" value="1"/>
</dbReference>
<reference evidence="4 5" key="1">
    <citation type="submission" date="2018-03" db="EMBL/GenBank/DDBJ databases">
        <title>Genomic Encyclopedia of Archaeal and Bacterial Type Strains, Phase II (KMG-II): from individual species to whole genera.</title>
        <authorList>
            <person name="Goeker M."/>
        </authorList>
    </citation>
    <scope>NUCLEOTIDE SEQUENCE [LARGE SCALE GENOMIC DNA]</scope>
    <source>
        <strain evidence="4 5">DSM 44720</strain>
    </source>
</reference>
<evidence type="ECO:0000259" key="3">
    <source>
        <dbReference type="Pfam" id="PF00823"/>
    </source>
</evidence>
<dbReference type="OrthoDB" id="3681508at2"/>
<feature type="domain" description="PPE" evidence="3">
    <location>
        <begin position="41"/>
        <end position="173"/>
    </location>
</feature>
<dbReference type="AlphaFoldDB" id="A0A2T0TLJ0"/>
<comment type="caution">
    <text evidence="4">The sequence shown here is derived from an EMBL/GenBank/DDBJ whole genome shotgun (WGS) entry which is preliminary data.</text>
</comment>
<feature type="region of interest" description="Disordered" evidence="2">
    <location>
        <begin position="507"/>
        <end position="603"/>
    </location>
</feature>
<feature type="compositionally biased region" description="Gly residues" evidence="2">
    <location>
        <begin position="527"/>
        <end position="538"/>
    </location>
</feature>
<feature type="compositionally biased region" description="Gly residues" evidence="2">
    <location>
        <begin position="397"/>
        <end position="418"/>
    </location>
</feature>
<feature type="compositionally biased region" description="Gly residues" evidence="2">
    <location>
        <begin position="453"/>
        <end position="464"/>
    </location>
</feature>
<dbReference type="Gene3D" id="1.20.1260.20">
    <property type="entry name" value="PPE superfamily"/>
    <property type="match status" value="1"/>
</dbReference>
<dbReference type="Proteomes" id="UP000239494">
    <property type="component" value="Unassembled WGS sequence"/>
</dbReference>
<evidence type="ECO:0000313" key="5">
    <source>
        <dbReference type="Proteomes" id="UP000239494"/>
    </source>
</evidence>
<evidence type="ECO:0000313" key="4">
    <source>
        <dbReference type="EMBL" id="PRY46536.1"/>
    </source>
</evidence>
<name>A0A2T0TLJ0_9PSEU</name>
<evidence type="ECO:0000256" key="1">
    <source>
        <dbReference type="ARBA" id="ARBA00010652"/>
    </source>
</evidence>
<gene>
    <name evidence="4" type="ORF">CLV43_101812</name>
</gene>
<sequence length="603" mass="56226">MAPEADPVLTDTQNWASVSHRALYDSVHVNNDPGQSGELGSEWAQFGTELSESAQVITERITASESGWTGESADGARTAIKKLSDWIAGTAQTAGQVGDKVADQGRVMQDARASMPEPVEFDYASATAQLVSGGLPGLIAATASIQQANAKANAAHDLAVMVMTNMEASSRAIDQTTPTFTAPYNPVTGQTEDPQVVMARSSAAPNSGGAVDGLQMMTGRTSTTDALQSRTLADGTAAGTTSTAGAVAAPPSIAGGSFDGGGAGAAGAGGAAAGYNGGSGAAAYTGGGAAGGGGYTGASYAGPTGGGAGVPTGGSYPTGGGYGGGGSYTGGGGSYTGATLPGGGFDDDESESAYRAPGTTSAAAVAGSIPVANPYTPGQFNPGGGYTGTGGGYTGLPDYTGGGGTGMPGGYSGTGGNGSSPSRTGGPGSAGYPGGAPGSIPTGSMPKIPGLPVEGGGTGIPGRGLGGFGTGGAGGGAGGFGGAGAGAFGGGAGAGGFGGASGGGVGGAAAGAGAGGSTGVVQTGRPGMPGGFGPGAPGAAGAAGAMGGGMPMGGHGGGRSEEDKEHKSASYIMGGDLFEVPGDDLPPSVIGGVKPAKKKSGDQ</sequence>
<feature type="compositionally biased region" description="Gly residues" evidence="2">
    <location>
        <begin position="425"/>
        <end position="437"/>
    </location>
</feature>
<evidence type="ECO:0000256" key="2">
    <source>
        <dbReference type="SAM" id="MobiDB-lite"/>
    </source>
</evidence>
<feature type="compositionally biased region" description="Gly residues" evidence="2">
    <location>
        <begin position="507"/>
        <end position="518"/>
    </location>
</feature>
<dbReference type="InterPro" id="IPR000030">
    <property type="entry name" value="PPE_dom"/>
</dbReference>
<proteinExistence type="inferred from homology"/>
<dbReference type="SUPFAM" id="SSF140459">
    <property type="entry name" value="PE/PPE dimer-like"/>
    <property type="match status" value="1"/>
</dbReference>
<dbReference type="EMBL" id="PVTF01000001">
    <property type="protein sequence ID" value="PRY46536.1"/>
    <property type="molecule type" value="Genomic_DNA"/>
</dbReference>
<keyword evidence="5" id="KW-1185">Reference proteome</keyword>
<feature type="region of interest" description="Disordered" evidence="2">
    <location>
        <begin position="397"/>
        <end position="464"/>
    </location>
</feature>
<feature type="compositionally biased region" description="Basic and acidic residues" evidence="2">
    <location>
        <begin position="558"/>
        <end position="568"/>
    </location>
</feature>
<dbReference type="RefSeq" id="WP_106185547.1">
    <property type="nucleotide sequence ID" value="NZ_PVTF01000001.1"/>
</dbReference>
<accession>A0A2T0TLJ0</accession>
<dbReference type="InterPro" id="IPR038332">
    <property type="entry name" value="PPE_sf"/>
</dbReference>
<comment type="similarity">
    <text evidence="1">Belongs to the mycobacterial PPE family.</text>
</comment>